<feature type="compositionally biased region" description="Basic and acidic residues" evidence="13">
    <location>
        <begin position="708"/>
        <end position="744"/>
    </location>
</feature>
<evidence type="ECO:0000256" key="11">
    <source>
        <dbReference type="ARBA" id="ARBA00023136"/>
    </source>
</evidence>
<feature type="transmembrane region" description="Helical" evidence="14">
    <location>
        <begin position="21"/>
        <end position="40"/>
    </location>
</feature>
<feature type="transmembrane region" description="Helical" evidence="14">
    <location>
        <begin position="93"/>
        <end position="119"/>
    </location>
</feature>
<reference evidence="15" key="1">
    <citation type="submission" date="2022-11" db="EMBL/GenBank/DDBJ databases">
        <authorList>
            <person name="Petersen C."/>
        </authorList>
    </citation>
    <scope>NUCLEOTIDE SEQUENCE</scope>
    <source>
        <strain evidence="15">IBT 22155</strain>
    </source>
</reference>
<evidence type="ECO:0000256" key="1">
    <source>
        <dbReference type="ARBA" id="ARBA00004232"/>
    </source>
</evidence>
<evidence type="ECO:0000256" key="2">
    <source>
        <dbReference type="ARBA" id="ARBA00004567"/>
    </source>
</evidence>
<evidence type="ECO:0000256" key="5">
    <source>
        <dbReference type="ARBA" id="ARBA00022692"/>
    </source>
</evidence>
<evidence type="ECO:0000256" key="6">
    <source>
        <dbReference type="ARBA" id="ARBA00022816"/>
    </source>
</evidence>
<comment type="caution">
    <text evidence="15">The sequence shown here is derived from an EMBL/GenBank/DDBJ whole genome shotgun (WGS) entry which is preliminary data.</text>
</comment>
<dbReference type="GO" id="GO:0006999">
    <property type="term" value="P:nuclear pore organization"/>
    <property type="evidence" value="ECO:0007669"/>
    <property type="project" value="TreeGrafter"/>
</dbReference>
<dbReference type="GeneID" id="81402667"/>
<dbReference type="Proteomes" id="UP001149079">
    <property type="component" value="Unassembled WGS sequence"/>
</dbReference>
<dbReference type="Pfam" id="PF08432">
    <property type="entry name" value="Vfa1"/>
    <property type="match status" value="1"/>
</dbReference>
<name>A0A9W9HC50_9EURO</name>
<comment type="subcellular location">
    <subcellularLocation>
        <location evidence="1">Nucleus membrane</location>
        <topology evidence="1">Multi-pass membrane protein</topology>
    </subcellularLocation>
    <subcellularLocation>
        <location evidence="2">Nucleus</location>
        <location evidence="2">Nuclear pore complex</location>
    </subcellularLocation>
</comment>
<comment type="similarity">
    <text evidence="3">Belongs to the NDC1 family.</text>
</comment>
<reference evidence="15" key="2">
    <citation type="journal article" date="2023" name="IMA Fungus">
        <title>Comparative genomic study of the Penicillium genus elucidates a diverse pangenome and 15 lateral gene transfer events.</title>
        <authorList>
            <person name="Petersen C."/>
            <person name="Sorensen T."/>
            <person name="Nielsen M.R."/>
            <person name="Sondergaard T.E."/>
            <person name="Sorensen J.L."/>
            <person name="Fitzpatrick D.A."/>
            <person name="Frisvad J.C."/>
            <person name="Nielsen K.L."/>
        </authorList>
    </citation>
    <scope>NUCLEOTIDE SEQUENCE</scope>
    <source>
        <strain evidence="15">IBT 22155</strain>
    </source>
</reference>
<feature type="region of interest" description="Disordered" evidence="13">
    <location>
        <begin position="799"/>
        <end position="819"/>
    </location>
</feature>
<dbReference type="Pfam" id="PF09531">
    <property type="entry name" value="Ndc1_Nup"/>
    <property type="match status" value="1"/>
</dbReference>
<dbReference type="GO" id="GO:0106166">
    <property type="term" value="F:spindle pole body-nuclear membrane anchor activity"/>
    <property type="evidence" value="ECO:0007669"/>
    <property type="project" value="TreeGrafter"/>
</dbReference>
<proteinExistence type="inferred from homology"/>
<dbReference type="GO" id="GO:0070762">
    <property type="term" value="C:nuclear pore transmembrane ring"/>
    <property type="evidence" value="ECO:0007669"/>
    <property type="project" value="TreeGrafter"/>
</dbReference>
<keyword evidence="11 14" id="KW-0472">Membrane</keyword>
<dbReference type="GO" id="GO:0031965">
    <property type="term" value="C:nuclear membrane"/>
    <property type="evidence" value="ECO:0007669"/>
    <property type="project" value="UniProtKB-SubCell"/>
</dbReference>
<evidence type="ECO:0000256" key="10">
    <source>
        <dbReference type="ARBA" id="ARBA00023132"/>
    </source>
</evidence>
<keyword evidence="6" id="KW-0509">mRNA transport</keyword>
<keyword evidence="16" id="KW-1185">Reference proteome</keyword>
<feature type="transmembrane region" description="Helical" evidence="14">
    <location>
        <begin position="205"/>
        <end position="226"/>
    </location>
</feature>
<dbReference type="OrthoDB" id="67850at2759"/>
<keyword evidence="7" id="KW-0653">Protein transport</keyword>
<protein>
    <submittedName>
        <fullName evidence="15">Uncharacterized protein</fullName>
    </submittedName>
</protein>
<dbReference type="GO" id="GO:0051028">
    <property type="term" value="P:mRNA transport"/>
    <property type="evidence" value="ECO:0007669"/>
    <property type="project" value="UniProtKB-KW"/>
</dbReference>
<sequence length="819" mass="92406">MAATPTRPYRRILTSALHRRFVHASALSLLVSYIIAIAIGDKSSFFWLWFPLGGCGVRTVLLFMSSLTIFVLRVSQMHIGSRTASCSFGTLKSISLFQIAQTFGWYIFSAWWFTVIYVWSSSGDSNLELVKRGRPHERPTLNERPIYLHSFHALLACVQAVFHLYYDYDRVPVPIAERSTKAEDERTHPVPPTSKHLQATLPKELATGALRGLSMAAATVVLYPVFFRRFAWSWSLYFAKLFFSFPRSAADPQSFVPSIFPYFFLRTLLPGVLLVLSWQTANLFYSVFMAKEPLKRGQPLTTEAKDPNGSLLSGLKAKKNVVKTFALWELSLISQRIPDRRKAIFSEIDREGGSAWSQVLACTTDVIKAINTRIEDSKNPAPVSKPLPHAEKPEPVLQTLPRLTEPIKDGNIFTTAPKATSRQDKFGEAFSSTAKSFGQSEDWTPAARARVRDVFDRASSAMLSPEQKQKLLGSPQKFKLLTGGTPITYKPEDINPIVAQILRSPIGQPLRQTYAQRLSSIVLGTPESSLPMIVDAVESLTRLLVASLAEDPYGKVQADVPSTVRLLTQTILALDAFAHQGGLDAHWTDIHFPQRAIPRRKKLPVGSRMSRSCFLPSAVVSKIYIMALTNVYHVRRVADTSAKACLICYKPSTTVMITPDNKDFFYVCPAHLQDRHFCSPIVDTEGQAKRLKEEAMAKEIEIVKREYEEKQRRKKEREKASSKDDKDKKDKGKDESKDKDKDSSEPNNNDENERDDKIASIRKDSKSETKPDDSPRVFSLHKNFYQMRIDRLRNIEMAKRNQERLRNPSLFPSVPSGNP</sequence>
<evidence type="ECO:0000313" key="15">
    <source>
        <dbReference type="EMBL" id="KAJ5143966.1"/>
    </source>
</evidence>
<evidence type="ECO:0000256" key="3">
    <source>
        <dbReference type="ARBA" id="ARBA00005760"/>
    </source>
</evidence>
<organism evidence="15 16">
    <name type="scientific">Penicillium bovifimosum</name>
    <dbReference type="NCBI Taxonomy" id="126998"/>
    <lineage>
        <taxon>Eukaryota</taxon>
        <taxon>Fungi</taxon>
        <taxon>Dikarya</taxon>
        <taxon>Ascomycota</taxon>
        <taxon>Pezizomycotina</taxon>
        <taxon>Eurotiomycetes</taxon>
        <taxon>Eurotiomycetidae</taxon>
        <taxon>Eurotiales</taxon>
        <taxon>Aspergillaceae</taxon>
        <taxon>Penicillium</taxon>
    </lineage>
</organism>
<evidence type="ECO:0000256" key="13">
    <source>
        <dbReference type="SAM" id="MobiDB-lite"/>
    </source>
</evidence>
<keyword evidence="4" id="KW-0813">Transport</keyword>
<accession>A0A9W9HC50</accession>
<dbReference type="GO" id="GO:0015031">
    <property type="term" value="P:protein transport"/>
    <property type="evidence" value="ECO:0007669"/>
    <property type="project" value="UniProtKB-KW"/>
</dbReference>
<dbReference type="InterPro" id="IPR019049">
    <property type="entry name" value="Nucleoporin_prot_Ndc1/Nup"/>
</dbReference>
<evidence type="ECO:0000256" key="4">
    <source>
        <dbReference type="ARBA" id="ARBA00022448"/>
    </source>
</evidence>
<feature type="region of interest" description="Disordered" evidence="13">
    <location>
        <begin position="708"/>
        <end position="783"/>
    </location>
</feature>
<evidence type="ECO:0000256" key="12">
    <source>
        <dbReference type="ARBA" id="ARBA00023242"/>
    </source>
</evidence>
<dbReference type="PANTHER" id="PTHR13269">
    <property type="entry name" value="NUCLEOPORIN NDC1"/>
    <property type="match status" value="1"/>
</dbReference>
<dbReference type="RefSeq" id="XP_056525610.1">
    <property type="nucleotide sequence ID" value="XM_056663497.1"/>
</dbReference>
<dbReference type="GO" id="GO:0005816">
    <property type="term" value="C:spindle pole body"/>
    <property type="evidence" value="ECO:0007669"/>
    <property type="project" value="TreeGrafter"/>
</dbReference>
<dbReference type="GO" id="GO:0070631">
    <property type="term" value="P:spindle pole body localization"/>
    <property type="evidence" value="ECO:0007669"/>
    <property type="project" value="TreeGrafter"/>
</dbReference>
<feature type="transmembrane region" description="Helical" evidence="14">
    <location>
        <begin position="46"/>
        <end position="72"/>
    </location>
</feature>
<evidence type="ECO:0000313" key="16">
    <source>
        <dbReference type="Proteomes" id="UP001149079"/>
    </source>
</evidence>
<keyword evidence="10" id="KW-0906">Nuclear pore complex</keyword>
<evidence type="ECO:0000256" key="9">
    <source>
        <dbReference type="ARBA" id="ARBA00023010"/>
    </source>
</evidence>
<evidence type="ECO:0000256" key="7">
    <source>
        <dbReference type="ARBA" id="ARBA00022927"/>
    </source>
</evidence>
<keyword evidence="5 14" id="KW-0812">Transmembrane</keyword>
<feature type="compositionally biased region" description="Basic and acidic residues" evidence="13">
    <location>
        <begin position="754"/>
        <end position="775"/>
    </location>
</feature>
<dbReference type="InterPro" id="IPR013640">
    <property type="entry name" value="Vfa1"/>
</dbReference>
<keyword evidence="12" id="KW-0539">Nucleus</keyword>
<dbReference type="EMBL" id="JAPQKL010000002">
    <property type="protein sequence ID" value="KAJ5143966.1"/>
    <property type="molecule type" value="Genomic_DNA"/>
</dbReference>
<keyword evidence="8 14" id="KW-1133">Transmembrane helix</keyword>
<evidence type="ECO:0000256" key="14">
    <source>
        <dbReference type="SAM" id="Phobius"/>
    </source>
</evidence>
<gene>
    <name evidence="15" type="ORF">N7515_002753</name>
</gene>
<dbReference type="AlphaFoldDB" id="A0A9W9HC50"/>
<evidence type="ECO:0000256" key="8">
    <source>
        <dbReference type="ARBA" id="ARBA00022989"/>
    </source>
</evidence>
<feature type="transmembrane region" description="Helical" evidence="14">
    <location>
        <begin position="263"/>
        <end position="288"/>
    </location>
</feature>
<dbReference type="PANTHER" id="PTHR13269:SF6">
    <property type="entry name" value="NUCLEOPORIN NDC1"/>
    <property type="match status" value="1"/>
</dbReference>
<keyword evidence="9" id="KW-0811">Translocation</keyword>